<proteinExistence type="predicted"/>
<keyword evidence="3" id="KW-1185">Reference proteome</keyword>
<dbReference type="AlphaFoldDB" id="A0A5C8KBL6"/>
<dbReference type="RefSeq" id="WP_147919886.1">
    <property type="nucleotide sequence ID" value="NZ_VRTY01000002.1"/>
</dbReference>
<dbReference type="PANTHER" id="PTHR43194:SF2">
    <property type="entry name" value="PEROXISOMAL MEMBRANE PROTEIN LPX1"/>
    <property type="match status" value="1"/>
</dbReference>
<dbReference type="GO" id="GO:0016787">
    <property type="term" value="F:hydrolase activity"/>
    <property type="evidence" value="ECO:0007669"/>
    <property type="project" value="UniProtKB-KW"/>
</dbReference>
<dbReference type="PANTHER" id="PTHR43194">
    <property type="entry name" value="HYDROLASE ALPHA/BETA FOLD FAMILY"/>
    <property type="match status" value="1"/>
</dbReference>
<evidence type="ECO:0000259" key="1">
    <source>
        <dbReference type="Pfam" id="PF12697"/>
    </source>
</evidence>
<keyword evidence="2" id="KW-0378">Hydrolase</keyword>
<dbReference type="SUPFAM" id="SSF53474">
    <property type="entry name" value="alpha/beta-Hydrolases"/>
    <property type="match status" value="1"/>
</dbReference>
<dbReference type="Pfam" id="PF12697">
    <property type="entry name" value="Abhydrolase_6"/>
    <property type="match status" value="1"/>
</dbReference>
<dbReference type="OrthoDB" id="9814966at2"/>
<evidence type="ECO:0000313" key="2">
    <source>
        <dbReference type="EMBL" id="TXK52660.1"/>
    </source>
</evidence>
<gene>
    <name evidence="2" type="ORF">FVR03_00970</name>
</gene>
<dbReference type="InterPro" id="IPR050228">
    <property type="entry name" value="Carboxylesterase_BioH"/>
</dbReference>
<dbReference type="InterPro" id="IPR029058">
    <property type="entry name" value="AB_hydrolase_fold"/>
</dbReference>
<reference evidence="2 3" key="1">
    <citation type="submission" date="2019-08" db="EMBL/GenBank/DDBJ databases">
        <authorList>
            <person name="Shi S."/>
        </authorList>
    </citation>
    <scope>NUCLEOTIDE SEQUENCE [LARGE SCALE GENOMIC DNA]</scope>
    <source>
        <strain evidence="2 3">GY10130</strain>
    </source>
</reference>
<dbReference type="EMBL" id="VRTY01000002">
    <property type="protein sequence ID" value="TXK52660.1"/>
    <property type="molecule type" value="Genomic_DNA"/>
</dbReference>
<feature type="domain" description="AB hydrolase-1" evidence="1">
    <location>
        <begin position="4"/>
        <end position="235"/>
    </location>
</feature>
<protein>
    <submittedName>
        <fullName evidence="2">Alpha/beta hydrolase</fullName>
    </submittedName>
</protein>
<name>A0A5C8KBL6_9BACT</name>
<sequence>MKTIIFVHGMFQNPKSWTKWIEFFSERGYNCLAPAWPYHEGEPSALRANAPDGLGNLSLDEVVTTVERLVLEQETKPIVIGHSVGGLVVQLLANRGYLEAGVAINSVAPNAMLDFDWSFFKNSAVIANPLKGDEPIYMDLETFKTAFANTLSDEEVAIAYEQFATHDSRNVLRDCMGGSGKIDLSLSHPPLLLLAGEKDQIIPPTLVEKNAKAYEDEGGVISFKEFAGRSHFICGEPGWEEVASYTIEWLKTHEQPDTPVTALT</sequence>
<comment type="caution">
    <text evidence="2">The sequence shown here is derived from an EMBL/GenBank/DDBJ whole genome shotgun (WGS) entry which is preliminary data.</text>
</comment>
<evidence type="ECO:0000313" key="3">
    <source>
        <dbReference type="Proteomes" id="UP000321926"/>
    </source>
</evidence>
<dbReference type="InterPro" id="IPR000073">
    <property type="entry name" value="AB_hydrolase_1"/>
</dbReference>
<accession>A0A5C8KBL6</accession>
<dbReference type="Proteomes" id="UP000321926">
    <property type="component" value="Unassembled WGS sequence"/>
</dbReference>
<dbReference type="Gene3D" id="3.40.50.1820">
    <property type="entry name" value="alpha/beta hydrolase"/>
    <property type="match status" value="1"/>
</dbReference>
<organism evidence="2 3">
    <name type="scientific">Pontibacter qinzhouensis</name>
    <dbReference type="NCBI Taxonomy" id="2603253"/>
    <lineage>
        <taxon>Bacteria</taxon>
        <taxon>Pseudomonadati</taxon>
        <taxon>Bacteroidota</taxon>
        <taxon>Cytophagia</taxon>
        <taxon>Cytophagales</taxon>
        <taxon>Hymenobacteraceae</taxon>
        <taxon>Pontibacter</taxon>
    </lineage>
</organism>